<dbReference type="EMBL" id="AZCX01000004">
    <property type="protein sequence ID" value="KRK48005.1"/>
    <property type="molecule type" value="Genomic_DNA"/>
</dbReference>
<name>A0A0R1HMJ3_9LACO</name>
<proteinExistence type="predicted"/>
<dbReference type="Pfam" id="PF06115">
    <property type="entry name" value="DUF956"/>
    <property type="match status" value="1"/>
</dbReference>
<dbReference type="PIRSF" id="PIRSF021265">
    <property type="entry name" value="DUF956"/>
    <property type="match status" value="1"/>
</dbReference>
<dbReference type="AlphaFoldDB" id="A0A0R1HMJ3"/>
<dbReference type="Proteomes" id="UP000050911">
    <property type="component" value="Unassembled WGS sequence"/>
</dbReference>
<gene>
    <name evidence="1" type="ORF">FC96_GL001734</name>
</gene>
<keyword evidence="2" id="KW-1185">Reference proteome</keyword>
<dbReference type="InterPro" id="IPR010360">
    <property type="entry name" value="DUF956"/>
</dbReference>
<accession>A0A0R1HMJ3</accession>
<evidence type="ECO:0008006" key="3">
    <source>
        <dbReference type="Google" id="ProtNLM"/>
    </source>
</evidence>
<protein>
    <recommendedName>
        <fullName evidence="3">DUF956 family protein</fullName>
    </recommendedName>
</protein>
<reference evidence="1 2" key="1">
    <citation type="journal article" date="2015" name="Genome Announc.">
        <title>Expanding the biotechnology potential of lactobacilli through comparative genomics of 213 strains and associated genera.</title>
        <authorList>
            <person name="Sun Z."/>
            <person name="Harris H.M."/>
            <person name="McCann A."/>
            <person name="Guo C."/>
            <person name="Argimon S."/>
            <person name="Zhang W."/>
            <person name="Yang X."/>
            <person name="Jeffery I.B."/>
            <person name="Cooney J.C."/>
            <person name="Kagawa T.F."/>
            <person name="Liu W."/>
            <person name="Song Y."/>
            <person name="Salvetti E."/>
            <person name="Wrobel A."/>
            <person name="Rasinkangas P."/>
            <person name="Parkhill J."/>
            <person name="Rea M.C."/>
            <person name="O'Sullivan O."/>
            <person name="Ritari J."/>
            <person name="Douillard F.P."/>
            <person name="Paul Ross R."/>
            <person name="Yang R."/>
            <person name="Briner A.E."/>
            <person name="Felis G.E."/>
            <person name="de Vos W.M."/>
            <person name="Barrangou R."/>
            <person name="Klaenhammer T.R."/>
            <person name="Caufield P.W."/>
            <person name="Cui Y."/>
            <person name="Zhang H."/>
            <person name="O'Toole P.W."/>
        </authorList>
    </citation>
    <scope>NUCLEOTIDE SEQUENCE [LARGE SCALE GENOMIC DNA]</scope>
    <source>
        <strain evidence="1 2">JCM 15530</strain>
    </source>
</reference>
<comment type="caution">
    <text evidence="1">The sequence shown here is derived from an EMBL/GenBank/DDBJ whole genome shotgun (WGS) entry which is preliminary data.</text>
</comment>
<dbReference type="STRING" id="1302272.FC96_GL001734"/>
<organism evidence="1 2">
    <name type="scientific">Secundilactobacillus kimchicus JCM 15530</name>
    <dbReference type="NCBI Taxonomy" id="1302272"/>
    <lineage>
        <taxon>Bacteria</taxon>
        <taxon>Bacillati</taxon>
        <taxon>Bacillota</taxon>
        <taxon>Bacilli</taxon>
        <taxon>Lactobacillales</taxon>
        <taxon>Lactobacillaceae</taxon>
        <taxon>Secundilactobacillus</taxon>
    </lineage>
</organism>
<evidence type="ECO:0000313" key="1">
    <source>
        <dbReference type="EMBL" id="KRK48005.1"/>
    </source>
</evidence>
<dbReference type="PATRIC" id="fig|1302272.5.peg.1760"/>
<sequence length="132" mass="15251">MMEVSSVVQSINTRADLVVNATSFLGLGSYGKIMVGDKGFEFFDDRNKRDYIQIPWEEIDYVLASVMFGGRWIPRFAIRTKSSGTFTFSSKKTHELLREVRRHVDPDHLVRALSFFDVVKRSFLRLIGRGKR</sequence>
<evidence type="ECO:0000313" key="2">
    <source>
        <dbReference type="Proteomes" id="UP000050911"/>
    </source>
</evidence>